<protein>
    <recommendedName>
        <fullName evidence="1">CD-NTase-associated protein 12/Pycsar effector protein TIR domain-containing protein</fullName>
    </recommendedName>
</protein>
<name>A0A258HJP0_9CAUL</name>
<reference evidence="2 3" key="1">
    <citation type="submission" date="2017-03" db="EMBL/GenBank/DDBJ databases">
        <title>Lifting the veil on microbial sulfur biogeochemistry in mining wastewaters.</title>
        <authorList>
            <person name="Kantor R.S."/>
            <person name="Colenbrander Nelson T."/>
            <person name="Marshall S."/>
            <person name="Bennett D."/>
            <person name="Apte S."/>
            <person name="Camacho D."/>
            <person name="Thomas B.C."/>
            <person name="Warren L.A."/>
            <person name="Banfield J.F."/>
        </authorList>
    </citation>
    <scope>NUCLEOTIDE SEQUENCE [LARGE SCALE GENOMIC DNA]</scope>
    <source>
        <strain evidence="2">32-68-21</strain>
    </source>
</reference>
<dbReference type="Pfam" id="PF10137">
    <property type="entry name" value="CAP12-PCTIR_TIR"/>
    <property type="match status" value="1"/>
</dbReference>
<dbReference type="InterPro" id="IPR019302">
    <property type="entry name" value="CAP12/PCTIR_TIR_dom"/>
</dbReference>
<accession>A0A258HJP0</accession>
<comment type="caution">
    <text evidence="2">The sequence shown here is derived from an EMBL/GenBank/DDBJ whole genome shotgun (WGS) entry which is preliminary data.</text>
</comment>
<evidence type="ECO:0000313" key="3">
    <source>
        <dbReference type="Proteomes" id="UP000216147"/>
    </source>
</evidence>
<gene>
    <name evidence="2" type="ORF">B7Y86_08685</name>
</gene>
<evidence type="ECO:0000259" key="1">
    <source>
        <dbReference type="Pfam" id="PF10137"/>
    </source>
</evidence>
<dbReference type="GO" id="GO:0050135">
    <property type="term" value="F:NADP+ nucleosidase activity"/>
    <property type="evidence" value="ECO:0007669"/>
    <property type="project" value="InterPro"/>
</dbReference>
<organism evidence="2 3">
    <name type="scientific">Brevundimonas subvibrioides</name>
    <dbReference type="NCBI Taxonomy" id="74313"/>
    <lineage>
        <taxon>Bacteria</taxon>
        <taxon>Pseudomonadati</taxon>
        <taxon>Pseudomonadota</taxon>
        <taxon>Alphaproteobacteria</taxon>
        <taxon>Caulobacterales</taxon>
        <taxon>Caulobacteraceae</taxon>
        <taxon>Brevundimonas</taxon>
    </lineage>
</organism>
<feature type="domain" description="CD-NTase-associated protein 12/Pycsar effector protein TIR" evidence="1">
    <location>
        <begin position="2"/>
        <end position="111"/>
    </location>
</feature>
<evidence type="ECO:0000313" key="2">
    <source>
        <dbReference type="EMBL" id="OYX56827.1"/>
    </source>
</evidence>
<sequence length="275" mass="30767">MDVAYALQKNLEYESDPTVWDQGVFRPMRQTLVDLVEESGRTDFAVFVFAPDDVAAIRGETVTIVRDNVLFELGIFIGALGPERCFVVAPRDAPSLHLPSDLLGLAPIRYAADRRDGRLRAALGPASHDILTSIRALGRKPETPISPPQLHSPLADATLDVHRLTKRFIDDWNGPDLAAFRTRLRSPVPLHVMEDEDGLATEAIQNVFYFLNTMAEALLAGRLIEAEARPVFENPVRQVWSHAFTYLAPLNQADEAWNPLPPIAQLDREWRKDSL</sequence>
<proteinExistence type="predicted"/>
<dbReference type="AlphaFoldDB" id="A0A258HJP0"/>
<dbReference type="Proteomes" id="UP000216147">
    <property type="component" value="Unassembled WGS sequence"/>
</dbReference>
<dbReference type="EMBL" id="NCEQ01000007">
    <property type="protein sequence ID" value="OYX56827.1"/>
    <property type="molecule type" value="Genomic_DNA"/>
</dbReference>